<organism evidence="9 10">
    <name type="scientific">Phaseolus angularis</name>
    <name type="common">Azuki bean</name>
    <name type="synonym">Vigna angularis</name>
    <dbReference type="NCBI Taxonomy" id="3914"/>
    <lineage>
        <taxon>Eukaryota</taxon>
        <taxon>Viridiplantae</taxon>
        <taxon>Streptophyta</taxon>
        <taxon>Embryophyta</taxon>
        <taxon>Tracheophyta</taxon>
        <taxon>Spermatophyta</taxon>
        <taxon>Magnoliopsida</taxon>
        <taxon>eudicotyledons</taxon>
        <taxon>Gunneridae</taxon>
        <taxon>Pentapetalae</taxon>
        <taxon>rosids</taxon>
        <taxon>fabids</taxon>
        <taxon>Fabales</taxon>
        <taxon>Fabaceae</taxon>
        <taxon>Papilionoideae</taxon>
        <taxon>50 kb inversion clade</taxon>
        <taxon>NPAAA clade</taxon>
        <taxon>indigoferoid/millettioid clade</taxon>
        <taxon>Phaseoleae</taxon>
        <taxon>Vigna</taxon>
    </lineage>
</organism>
<dbReference type="GO" id="GO:0043531">
    <property type="term" value="F:ADP binding"/>
    <property type="evidence" value="ECO:0007669"/>
    <property type="project" value="InterPro"/>
</dbReference>
<sequence>MGRPKDEYYWNQVDREEDGRLKCKRCEFKFKGGVSRIKAHIDRLEGKGIRICSTSPKDITSSDHSHQDINVITASPKDITSSDHSHQDINVITASQVVESGLEMVGGATTLSAALFEGNEEEYSNGVLTTLQSKLDELRSDLICEEEDIQGQLQLLELRGQKRKKKVDHWLEEIQNMKQRAIDMKDSLNEFGCSNFHVPQGEMYSAEESQKKIQHLTEDIQYHKKWKPLVLTHEYFGRKFEKNVEKLWKLTRDDRVFIIGIYGMGGVGKTFLAAYMQNEIKRNKIFEDVLWVTVSHDFTIVKLQQRIAEIIKVRLCSDDETERSMILASELEKRKNILFILDDVWKYIDLEKVGIPRVNGIKLIITSRLRHVCQQMDCLSVNIIEVSPSDYNDYYLDDDYLDDDYLDDDDLDDDLDEIDSDWKLFLLKLGHYETPLTLSPQVRNIAKSVVRKCGGLPLGISVMARTMKGITSIHWWRHVLNKLDNLEMGVMQEEVLTVLKRSYDNLSEEDVQKSFLYIALLPNFMYKDDVIKKLFDIGLLKVNKSLEEIFDEGNVTVDKLLNHSLLMENDLALSMHDLVRKMALNILKESGSKMMIKCNGDMKKIPDTWEWTIDLEVVSLATNKINEIPQDTSPICPGLSTLFSFENFITHIPECFFTHMNTLTILDLSGNSFLRPLPRSLSNLRSLTSLMINKCSGLTDIPPLGELQSLLRLEISNCLIEVLPEGLENLVNLRWLDLSNNAYLELVPRSFPSNLTNIQYLNLWHCSGGIEVEDVKEMTMLECFKGTFANENILNRYVREILNSANGPQTYLIDHLVDWKHNWRERPPWSWESYFLTFDYRTMSFKDCKKMPHFLPENLIKLLLEYNDHWVYLCDILLSNDISHLEEICIHDSTNLTSLFCSSSSCCLCINIRNLRTLKLSCLQSLTTIFKELPPRGMFSHLKTLDVYKCHRIKILLPSRLVRHLQNLESVTLSHCDSMEQIFALAYDDSDKNDENDDDGDRDGDEDEDNEGEHDDNNKIRLPKLNCLEVKYLPQLKTVCEGVLICNSGLKPFIIDCPKLCEPRIE</sequence>
<evidence type="ECO:0000313" key="11">
    <source>
        <dbReference type="Proteomes" id="UP000743370"/>
    </source>
</evidence>
<reference evidence="9" key="2">
    <citation type="submission" date="2015-02" db="EMBL/GenBank/DDBJ databases">
        <authorList>
            <person name="Chooi Y.-H."/>
        </authorList>
    </citation>
    <scope>NUCLEOTIDE SEQUENCE</scope>
    <source>
        <tissue evidence="9">Seedling</tissue>
    </source>
</reference>
<dbReference type="InterPro" id="IPR050905">
    <property type="entry name" value="Plant_NBS-LRR"/>
</dbReference>
<feature type="region of interest" description="Disordered" evidence="5">
    <location>
        <begin position="990"/>
        <end position="1017"/>
    </location>
</feature>
<dbReference type="Gene3D" id="3.40.50.300">
    <property type="entry name" value="P-loop containing nucleotide triphosphate hydrolases"/>
    <property type="match status" value="1"/>
</dbReference>
<dbReference type="InterPro" id="IPR042197">
    <property type="entry name" value="Apaf_helical"/>
</dbReference>
<dbReference type="OrthoDB" id="1926275at2759"/>
<dbReference type="InterPro" id="IPR032675">
    <property type="entry name" value="LRR_dom_sf"/>
</dbReference>
<protein>
    <submittedName>
        <fullName evidence="8">Putative disease resistance protein</fullName>
    </submittedName>
</protein>
<feature type="domain" description="NB-ARC" evidence="6">
    <location>
        <begin position="241"/>
        <end position="380"/>
    </location>
</feature>
<dbReference type="SUPFAM" id="SSF52058">
    <property type="entry name" value="L domain-like"/>
    <property type="match status" value="1"/>
</dbReference>
<dbReference type="GO" id="GO:0006952">
    <property type="term" value="P:defense response"/>
    <property type="evidence" value="ECO:0007669"/>
    <property type="project" value="UniProtKB-KW"/>
</dbReference>
<dbReference type="KEGG" id="var:108329444"/>
<dbReference type="Gramene" id="KOM36687">
    <property type="protein sequence ID" value="KOM36687"/>
    <property type="gene ID" value="LR48_Vigan03g006800"/>
</dbReference>
<evidence type="ECO:0000256" key="3">
    <source>
        <dbReference type="ARBA" id="ARBA00022821"/>
    </source>
</evidence>
<dbReference type="SUPFAM" id="SSF52540">
    <property type="entry name" value="P-loop containing nucleoside triphosphate hydrolases"/>
    <property type="match status" value="1"/>
</dbReference>
<gene>
    <name evidence="8" type="ORF">HKW66_Vig0108290</name>
    <name evidence="9" type="ORF">LR48_Vigan03g006800</name>
</gene>
<dbReference type="EMBL" id="CM003373">
    <property type="protein sequence ID" value="KOM36687.1"/>
    <property type="molecule type" value="Genomic_DNA"/>
</dbReference>
<keyword evidence="2" id="KW-0547">Nucleotide-binding</keyword>
<evidence type="ECO:0000313" key="9">
    <source>
        <dbReference type="EMBL" id="KOM36687.1"/>
    </source>
</evidence>
<comment type="similarity">
    <text evidence="1">Belongs to the disease resistance NB-LRR family.</text>
</comment>
<dbReference type="Gene3D" id="1.10.8.430">
    <property type="entry name" value="Helical domain of apoptotic protease-activating factors"/>
    <property type="match status" value="1"/>
</dbReference>
<dbReference type="FunFam" id="3.40.50.300:FF:001091">
    <property type="entry name" value="Probable disease resistance protein At1g61300"/>
    <property type="match status" value="1"/>
</dbReference>
<dbReference type="AlphaFoldDB" id="A0A0L9U1Z3"/>
<keyword evidence="4" id="KW-0067">ATP-binding</keyword>
<keyword evidence="3" id="KW-0611">Plant defense</keyword>
<evidence type="ECO:0000256" key="1">
    <source>
        <dbReference type="ARBA" id="ARBA00008894"/>
    </source>
</evidence>
<dbReference type="Gene3D" id="3.80.10.10">
    <property type="entry name" value="Ribonuclease Inhibitor"/>
    <property type="match status" value="2"/>
</dbReference>
<proteinExistence type="inferred from homology"/>
<evidence type="ECO:0000259" key="6">
    <source>
        <dbReference type="Pfam" id="PF00931"/>
    </source>
</evidence>
<dbReference type="PANTHER" id="PTHR33463">
    <property type="entry name" value="NB-ARC DOMAIN-CONTAINING PROTEIN-RELATED"/>
    <property type="match status" value="1"/>
</dbReference>
<evidence type="ECO:0000256" key="4">
    <source>
        <dbReference type="ARBA" id="ARBA00022840"/>
    </source>
</evidence>
<dbReference type="Pfam" id="PF00931">
    <property type="entry name" value="NB-ARC"/>
    <property type="match status" value="1"/>
</dbReference>
<dbReference type="InterPro" id="IPR057135">
    <property type="entry name" value="At4g27190-like_LRR"/>
</dbReference>
<dbReference type="InterPro" id="IPR002182">
    <property type="entry name" value="NB-ARC"/>
</dbReference>
<dbReference type="EMBL" id="JABFOF010000002">
    <property type="protein sequence ID" value="KAG2403908.1"/>
    <property type="molecule type" value="Genomic_DNA"/>
</dbReference>
<reference evidence="8 11" key="3">
    <citation type="submission" date="2020-05" db="EMBL/GenBank/DDBJ databases">
        <title>Vigna angularis (adzuki bean) Var. LongXiaoDou No. 4 denovo assembly.</title>
        <authorList>
            <person name="Xiang H."/>
        </authorList>
    </citation>
    <scope>NUCLEOTIDE SEQUENCE [LARGE SCALE GENOMIC DNA]</scope>
    <source>
        <tissue evidence="8">Leaf</tissue>
    </source>
</reference>
<dbReference type="GO" id="GO:0005524">
    <property type="term" value="F:ATP binding"/>
    <property type="evidence" value="ECO:0007669"/>
    <property type="project" value="UniProtKB-KW"/>
</dbReference>
<dbReference type="Proteomes" id="UP000743370">
    <property type="component" value="Unassembled WGS sequence"/>
</dbReference>
<evidence type="ECO:0000256" key="5">
    <source>
        <dbReference type="SAM" id="MobiDB-lite"/>
    </source>
</evidence>
<evidence type="ECO:0000256" key="2">
    <source>
        <dbReference type="ARBA" id="ARBA00022741"/>
    </source>
</evidence>
<dbReference type="OMA" id="EMTMLEC"/>
<dbReference type="PRINTS" id="PR00364">
    <property type="entry name" value="DISEASERSIST"/>
</dbReference>
<dbReference type="PANTHER" id="PTHR33463:SF187">
    <property type="entry name" value="AND NB-ARC DOMAIN DISEASE RESISTANCE PROTEIN, PUTATIVE-RELATED"/>
    <property type="match status" value="1"/>
</dbReference>
<evidence type="ECO:0000313" key="8">
    <source>
        <dbReference type="EMBL" id="KAG2403908.1"/>
    </source>
</evidence>
<evidence type="ECO:0000313" key="10">
    <source>
        <dbReference type="Proteomes" id="UP000053144"/>
    </source>
</evidence>
<reference evidence="10" key="1">
    <citation type="journal article" date="2015" name="Proc. Natl. Acad. Sci. U.S.A.">
        <title>Genome sequencing of adzuki bean (Vigna angularis) provides insight into high starch and low fat accumulation and domestication.</title>
        <authorList>
            <person name="Yang K."/>
            <person name="Tian Z."/>
            <person name="Chen C."/>
            <person name="Luo L."/>
            <person name="Zhao B."/>
            <person name="Wang Z."/>
            <person name="Yu L."/>
            <person name="Li Y."/>
            <person name="Sun Y."/>
            <person name="Li W."/>
            <person name="Chen Y."/>
            <person name="Li Y."/>
            <person name="Zhang Y."/>
            <person name="Ai D."/>
            <person name="Zhao J."/>
            <person name="Shang C."/>
            <person name="Ma Y."/>
            <person name="Wu B."/>
            <person name="Wang M."/>
            <person name="Gao L."/>
            <person name="Sun D."/>
            <person name="Zhang P."/>
            <person name="Guo F."/>
            <person name="Wang W."/>
            <person name="Li Y."/>
            <person name="Wang J."/>
            <person name="Varshney R.K."/>
            <person name="Wang J."/>
            <person name="Ling H.Q."/>
            <person name="Wan P."/>
        </authorList>
    </citation>
    <scope>NUCLEOTIDE SEQUENCE</scope>
    <source>
        <strain evidence="10">cv. Jingnong 6</strain>
    </source>
</reference>
<dbReference type="Pfam" id="PF23247">
    <property type="entry name" value="LRR_RPS2"/>
    <property type="match status" value="1"/>
</dbReference>
<feature type="compositionally biased region" description="Acidic residues" evidence="5">
    <location>
        <begin position="991"/>
        <end position="1014"/>
    </location>
</feature>
<name>A0A0L9U1Z3_PHAAN</name>
<accession>A0A0L9U1Z3</accession>
<evidence type="ECO:0000259" key="7">
    <source>
        <dbReference type="Pfam" id="PF23247"/>
    </source>
</evidence>
<dbReference type="Proteomes" id="UP000053144">
    <property type="component" value="Chromosome 3"/>
</dbReference>
<dbReference type="InterPro" id="IPR027417">
    <property type="entry name" value="P-loop_NTPase"/>
</dbReference>
<feature type="domain" description="Disease resistance protein At4g27190-like leucine-rich repeats" evidence="7">
    <location>
        <begin position="916"/>
        <end position="1041"/>
    </location>
</feature>